<dbReference type="Pfam" id="PF09995">
    <property type="entry name" value="MPAB_Lcp_cat"/>
    <property type="match status" value="1"/>
</dbReference>
<name>A0A164J522_9NOCA</name>
<protein>
    <submittedName>
        <fullName evidence="2">Long-chain fatty acid--CoA ligase</fullName>
    </submittedName>
</protein>
<sequence>MTTAGSRPQFDAPARAIREVDYGFFGPGSPTWKVWTAPTALLGFQRAVVLEHFDPDLTAAVADVGGIYSDPRGRLDHTFAYFLIAAVGDGRMAIEASEHLMQVHAKATGVEPITGKRYSANNPQSQLWIHITGWHSVLKCYEMFGPGPLDPEEERRYWAECAVAAELQTCMPSDVPRSRAEVREYFAAVKPRLCSSERAHRGMHYLLRTPWDKGLRLWGGSRIVAPAVIATLPRWMREVGGFDQFAILDAAVRPAGRIAVAVLGGERAKLAVLRSSIGPVTARLYREHLDAGVPLEPVTVTPEQARARYGSAGRRPQLNVG</sequence>
<gene>
    <name evidence="2" type="ORF">AWN90_05560</name>
</gene>
<dbReference type="AlphaFoldDB" id="A0A164J522"/>
<reference evidence="2 3" key="1">
    <citation type="submission" date="2016-04" db="EMBL/GenBank/DDBJ databases">
        <authorList>
            <person name="Evans L.H."/>
            <person name="Alamgir A."/>
            <person name="Owens N."/>
            <person name="Weber N.D."/>
            <person name="Virtaneva K."/>
            <person name="Barbian K."/>
            <person name="Babar A."/>
            <person name="Rosenke K."/>
        </authorList>
    </citation>
    <scope>NUCLEOTIDE SEQUENCE [LARGE SCALE GENOMIC DNA]</scope>
    <source>
        <strain evidence="2 3">IFM 0406</strain>
    </source>
</reference>
<dbReference type="OrthoDB" id="108890at2"/>
<keyword evidence="2" id="KW-0436">Ligase</keyword>
<dbReference type="Proteomes" id="UP000076512">
    <property type="component" value="Unassembled WGS sequence"/>
</dbReference>
<dbReference type="PANTHER" id="PTHR36151">
    <property type="entry name" value="BLR2777 PROTEIN"/>
    <property type="match status" value="1"/>
</dbReference>
<evidence type="ECO:0000313" key="2">
    <source>
        <dbReference type="EMBL" id="KZM70052.1"/>
    </source>
</evidence>
<evidence type="ECO:0000313" key="3">
    <source>
        <dbReference type="Proteomes" id="UP000076512"/>
    </source>
</evidence>
<dbReference type="PANTHER" id="PTHR36151:SF3">
    <property type="entry name" value="ER-BOUND OXYGENASE MPAB_MPAB'_RUBBER OXYGENASE CATALYTIC DOMAIN-CONTAINING PROTEIN"/>
    <property type="match status" value="1"/>
</dbReference>
<accession>A0A164J522</accession>
<keyword evidence="3" id="KW-1185">Reference proteome</keyword>
<dbReference type="GO" id="GO:0016491">
    <property type="term" value="F:oxidoreductase activity"/>
    <property type="evidence" value="ECO:0007669"/>
    <property type="project" value="InterPro"/>
</dbReference>
<dbReference type="EMBL" id="LWGR01000016">
    <property type="protein sequence ID" value="KZM70052.1"/>
    <property type="molecule type" value="Genomic_DNA"/>
</dbReference>
<evidence type="ECO:0000259" key="1">
    <source>
        <dbReference type="Pfam" id="PF09995"/>
    </source>
</evidence>
<dbReference type="STRING" id="455432.AWN90_05560"/>
<dbReference type="RefSeq" id="WP_067578275.1">
    <property type="nucleotide sequence ID" value="NZ_JABMCZ010000003.1"/>
</dbReference>
<dbReference type="GO" id="GO:0016874">
    <property type="term" value="F:ligase activity"/>
    <property type="evidence" value="ECO:0007669"/>
    <property type="project" value="UniProtKB-KW"/>
</dbReference>
<organism evidence="2 3">
    <name type="scientific">Nocardia terpenica</name>
    <dbReference type="NCBI Taxonomy" id="455432"/>
    <lineage>
        <taxon>Bacteria</taxon>
        <taxon>Bacillati</taxon>
        <taxon>Actinomycetota</taxon>
        <taxon>Actinomycetes</taxon>
        <taxon>Mycobacteriales</taxon>
        <taxon>Nocardiaceae</taxon>
        <taxon>Nocardia</taxon>
    </lineage>
</organism>
<dbReference type="InterPro" id="IPR018713">
    <property type="entry name" value="MPAB/Lcp_cat_dom"/>
</dbReference>
<feature type="domain" description="ER-bound oxygenase mpaB/mpaB'/Rubber oxygenase catalytic" evidence="1">
    <location>
        <begin position="32"/>
        <end position="243"/>
    </location>
</feature>
<proteinExistence type="predicted"/>
<comment type="caution">
    <text evidence="2">The sequence shown here is derived from an EMBL/GenBank/DDBJ whole genome shotgun (WGS) entry which is preliminary data.</text>
</comment>